<accession>A0A131YVV1</accession>
<dbReference type="Gene3D" id="3.10.490.10">
    <property type="entry name" value="Gamma-glutamyl cyclotransferase-like"/>
    <property type="match status" value="1"/>
</dbReference>
<evidence type="ECO:0000256" key="4">
    <source>
        <dbReference type="ARBA" id="ARBA00043195"/>
    </source>
</evidence>
<feature type="compositionally biased region" description="Basic and acidic residues" evidence="7">
    <location>
        <begin position="230"/>
        <end position="249"/>
    </location>
</feature>
<dbReference type="GO" id="GO:0006751">
    <property type="term" value="P:glutathione catabolic process"/>
    <property type="evidence" value="ECO:0007669"/>
    <property type="project" value="InterPro"/>
</dbReference>
<dbReference type="SUPFAM" id="SSF110857">
    <property type="entry name" value="Gamma-glutamyl cyclotransferase-like"/>
    <property type="match status" value="1"/>
</dbReference>
<name>A0A131YVV1_RHIAP</name>
<reference evidence="8" key="1">
    <citation type="journal article" date="2016" name="Ticks Tick Borne Dis.">
        <title>De novo assembly and annotation of the salivary gland transcriptome of Rhipicephalus appendiculatus male and female ticks during blood feeding.</title>
        <authorList>
            <person name="de Castro M.H."/>
            <person name="de Klerk D."/>
            <person name="Pienaar R."/>
            <person name="Latif A.A."/>
            <person name="Rees D.J."/>
            <person name="Mans B.J."/>
        </authorList>
    </citation>
    <scope>NUCLEOTIDE SEQUENCE</scope>
    <source>
        <tissue evidence="8">Salivary glands</tissue>
    </source>
</reference>
<protein>
    <recommendedName>
        <fullName evidence="2">glutathione-specific gamma-glutamylcyclotransferase</fullName>
        <ecNumber evidence="2">4.3.2.7</ecNumber>
    </recommendedName>
    <alternativeName>
        <fullName evidence="4">Cation transport regulator-like protein 2</fullName>
    </alternativeName>
</protein>
<feature type="compositionally biased region" description="Polar residues" evidence="7">
    <location>
        <begin position="188"/>
        <end position="206"/>
    </location>
</feature>
<dbReference type="PANTHER" id="PTHR12192:SF2">
    <property type="entry name" value="GLUTATHIONE-SPECIFIC GAMMA-GLUTAMYLCYCLOTRANSFERASE 2"/>
    <property type="match status" value="1"/>
</dbReference>
<dbReference type="GO" id="GO:0061928">
    <property type="term" value="F:glutathione specific gamma-glutamylcyclotransferase activity"/>
    <property type="evidence" value="ECO:0007669"/>
    <property type="project" value="UniProtKB-EC"/>
</dbReference>
<evidence type="ECO:0000256" key="6">
    <source>
        <dbReference type="ARBA" id="ARBA00048073"/>
    </source>
</evidence>
<dbReference type="InterPro" id="IPR006840">
    <property type="entry name" value="ChaC"/>
</dbReference>
<comment type="function">
    <text evidence="5">Catalyzes the cleavage of glutathione into 5-oxo-L-proline and a Cys-Gly dipeptide. Acts specifically on glutathione, but not on other gamma-glutamyl peptides.</text>
</comment>
<dbReference type="CDD" id="cd06661">
    <property type="entry name" value="GGCT_like"/>
    <property type="match status" value="1"/>
</dbReference>
<dbReference type="EMBL" id="GEDV01005799">
    <property type="protein sequence ID" value="JAP82758.1"/>
    <property type="molecule type" value="Transcribed_RNA"/>
</dbReference>
<keyword evidence="3" id="KW-0456">Lyase</keyword>
<proteinExistence type="inferred from homology"/>
<feature type="region of interest" description="Disordered" evidence="7">
    <location>
        <begin position="181"/>
        <end position="249"/>
    </location>
</feature>
<evidence type="ECO:0000256" key="5">
    <source>
        <dbReference type="ARBA" id="ARBA00045227"/>
    </source>
</evidence>
<dbReference type="EC" id="4.3.2.7" evidence="2"/>
<evidence type="ECO:0000256" key="3">
    <source>
        <dbReference type="ARBA" id="ARBA00023239"/>
    </source>
</evidence>
<sequence>MTWVFGYGSLMWKADFPYSRKLVGYVKGYVRRFWQASEDHRGVPGKPGRVVTLVPSSDPNDCVWGVAYEIPEDEKDGVIGRLDFREKDGYDRVQVTFYPGKSEEKPFPLTIYVAQKENPFYLGPANAQDIARQIHGAEGPSGSNREYLLSLIECMRNIAPHIRDQHLMDIEQNLLNLETAEKTPPSPRLQSTSRHNQTAGPNSSPGHNPPAGRNPPADHNPPAGHHRSTGRHDESRRAQHDDNRHAEVA</sequence>
<evidence type="ECO:0000256" key="2">
    <source>
        <dbReference type="ARBA" id="ARBA00012344"/>
    </source>
</evidence>
<comment type="similarity">
    <text evidence="1">Belongs to the gamma-glutamylcyclotransferase family. ChaC subfamily.</text>
</comment>
<evidence type="ECO:0000256" key="7">
    <source>
        <dbReference type="SAM" id="MobiDB-lite"/>
    </source>
</evidence>
<comment type="catalytic activity">
    <reaction evidence="6">
        <text>glutathione = L-cysteinylglycine + 5-oxo-L-proline</text>
        <dbReference type="Rhea" id="RHEA:47724"/>
        <dbReference type="ChEBI" id="CHEBI:57925"/>
        <dbReference type="ChEBI" id="CHEBI:58402"/>
        <dbReference type="ChEBI" id="CHEBI:61694"/>
        <dbReference type="EC" id="4.3.2.7"/>
    </reaction>
</comment>
<dbReference type="InterPro" id="IPR036568">
    <property type="entry name" value="GGCT-like_sf"/>
</dbReference>
<dbReference type="AlphaFoldDB" id="A0A131YVV1"/>
<dbReference type="PANTHER" id="PTHR12192">
    <property type="entry name" value="CATION TRANSPORT PROTEIN CHAC-RELATED"/>
    <property type="match status" value="1"/>
</dbReference>
<evidence type="ECO:0000256" key="1">
    <source>
        <dbReference type="ARBA" id="ARBA00009662"/>
    </source>
</evidence>
<evidence type="ECO:0000313" key="8">
    <source>
        <dbReference type="EMBL" id="JAP82758.1"/>
    </source>
</evidence>
<dbReference type="GO" id="GO:0005737">
    <property type="term" value="C:cytoplasm"/>
    <property type="evidence" value="ECO:0007669"/>
    <property type="project" value="TreeGrafter"/>
</dbReference>
<dbReference type="Pfam" id="PF04752">
    <property type="entry name" value="ChaC"/>
    <property type="match status" value="1"/>
</dbReference>
<organism evidence="8">
    <name type="scientific">Rhipicephalus appendiculatus</name>
    <name type="common">Brown ear tick</name>
    <dbReference type="NCBI Taxonomy" id="34631"/>
    <lineage>
        <taxon>Eukaryota</taxon>
        <taxon>Metazoa</taxon>
        <taxon>Ecdysozoa</taxon>
        <taxon>Arthropoda</taxon>
        <taxon>Chelicerata</taxon>
        <taxon>Arachnida</taxon>
        <taxon>Acari</taxon>
        <taxon>Parasitiformes</taxon>
        <taxon>Ixodida</taxon>
        <taxon>Ixodoidea</taxon>
        <taxon>Ixodidae</taxon>
        <taxon>Rhipicephalinae</taxon>
        <taxon>Rhipicephalus</taxon>
        <taxon>Rhipicephalus</taxon>
    </lineage>
</organism>
<dbReference type="InterPro" id="IPR013024">
    <property type="entry name" value="GGCT-like"/>
</dbReference>